<dbReference type="PANTHER" id="PTHR43537">
    <property type="entry name" value="TRANSCRIPTIONAL REGULATOR, GNTR FAMILY"/>
    <property type="match status" value="1"/>
</dbReference>
<dbReference type="SMART" id="SM00895">
    <property type="entry name" value="FCD"/>
    <property type="match status" value="1"/>
</dbReference>
<dbReference type="PROSITE" id="PS50949">
    <property type="entry name" value="HTH_GNTR"/>
    <property type="match status" value="1"/>
</dbReference>
<dbReference type="CDD" id="cd07377">
    <property type="entry name" value="WHTH_GntR"/>
    <property type="match status" value="1"/>
</dbReference>
<gene>
    <name evidence="5" type="ORF">ACFSKQ_16910</name>
</gene>
<dbReference type="SMART" id="SM00345">
    <property type="entry name" value="HTH_GNTR"/>
    <property type="match status" value="1"/>
</dbReference>
<dbReference type="Pfam" id="PF07729">
    <property type="entry name" value="FCD"/>
    <property type="match status" value="1"/>
</dbReference>
<feature type="domain" description="HTH gntR-type" evidence="4">
    <location>
        <begin position="1"/>
        <end position="69"/>
    </location>
</feature>
<evidence type="ECO:0000259" key="4">
    <source>
        <dbReference type="PROSITE" id="PS50949"/>
    </source>
</evidence>
<evidence type="ECO:0000313" key="6">
    <source>
        <dbReference type="Proteomes" id="UP001597371"/>
    </source>
</evidence>
<evidence type="ECO:0000256" key="3">
    <source>
        <dbReference type="ARBA" id="ARBA00023163"/>
    </source>
</evidence>
<keyword evidence="1" id="KW-0805">Transcription regulation</keyword>
<sequence>MANSSLALEKLRAMVREHRDEAEFRLPPERDLALSMGVGRRAVRRAMEVLEAEGTIWRQQGKGTFVGCRPMAANGNLSALAERTSPAEVMETRLILEPGLARLAALRASRDDIDALERLARKTASAGDDDGWELWDSAFHRRIAEAAGNMMLLSVLDAIQRVRKEPEWRRLRASARTEEGRRVNALEHDEIVASIARRDGLGAQRAMARHIATVDFNLRHRIVGSPDEPAFEASPAALLERSEP</sequence>
<dbReference type="RefSeq" id="WP_209738742.1">
    <property type="nucleotide sequence ID" value="NZ_CP072611.1"/>
</dbReference>
<dbReference type="Pfam" id="PF00392">
    <property type="entry name" value="GntR"/>
    <property type="match status" value="1"/>
</dbReference>
<reference evidence="6" key="1">
    <citation type="journal article" date="2019" name="Int. J. Syst. Evol. Microbiol.">
        <title>The Global Catalogue of Microorganisms (GCM) 10K type strain sequencing project: providing services to taxonomists for standard genome sequencing and annotation.</title>
        <authorList>
            <consortium name="The Broad Institute Genomics Platform"/>
            <consortium name="The Broad Institute Genome Sequencing Center for Infectious Disease"/>
            <person name="Wu L."/>
            <person name="Ma J."/>
        </authorList>
    </citation>
    <scope>NUCLEOTIDE SEQUENCE [LARGE SCALE GENOMIC DNA]</scope>
    <source>
        <strain evidence="6">ZS-35-S2</strain>
    </source>
</reference>
<dbReference type="InterPro" id="IPR036390">
    <property type="entry name" value="WH_DNA-bd_sf"/>
</dbReference>
<protein>
    <submittedName>
        <fullName evidence="5">FadR/GntR family transcriptional regulator</fullName>
    </submittedName>
</protein>
<dbReference type="Gene3D" id="1.10.10.10">
    <property type="entry name" value="Winged helix-like DNA-binding domain superfamily/Winged helix DNA-binding domain"/>
    <property type="match status" value="1"/>
</dbReference>
<keyword evidence="6" id="KW-1185">Reference proteome</keyword>
<evidence type="ECO:0000256" key="1">
    <source>
        <dbReference type="ARBA" id="ARBA00023015"/>
    </source>
</evidence>
<proteinExistence type="predicted"/>
<dbReference type="SUPFAM" id="SSF48008">
    <property type="entry name" value="GntR ligand-binding domain-like"/>
    <property type="match status" value="1"/>
</dbReference>
<dbReference type="Proteomes" id="UP001597371">
    <property type="component" value="Unassembled WGS sequence"/>
</dbReference>
<dbReference type="InterPro" id="IPR036388">
    <property type="entry name" value="WH-like_DNA-bd_sf"/>
</dbReference>
<accession>A0ABW5CT15</accession>
<evidence type="ECO:0000256" key="2">
    <source>
        <dbReference type="ARBA" id="ARBA00023125"/>
    </source>
</evidence>
<dbReference type="Gene3D" id="1.20.120.530">
    <property type="entry name" value="GntR ligand-binding domain-like"/>
    <property type="match status" value="1"/>
</dbReference>
<comment type="caution">
    <text evidence="5">The sequence shown here is derived from an EMBL/GenBank/DDBJ whole genome shotgun (WGS) entry which is preliminary data.</text>
</comment>
<dbReference type="InterPro" id="IPR008920">
    <property type="entry name" value="TF_FadR/GntR_C"/>
</dbReference>
<keyword evidence="3" id="KW-0804">Transcription</keyword>
<dbReference type="SUPFAM" id="SSF46785">
    <property type="entry name" value="Winged helix' DNA-binding domain"/>
    <property type="match status" value="1"/>
</dbReference>
<dbReference type="PRINTS" id="PR00035">
    <property type="entry name" value="HTHGNTR"/>
</dbReference>
<keyword evidence="2" id="KW-0238">DNA-binding</keyword>
<dbReference type="EMBL" id="JBHUIJ010000027">
    <property type="protein sequence ID" value="MFD2239132.1"/>
    <property type="molecule type" value="Genomic_DNA"/>
</dbReference>
<dbReference type="InterPro" id="IPR000524">
    <property type="entry name" value="Tscrpt_reg_HTH_GntR"/>
</dbReference>
<dbReference type="PANTHER" id="PTHR43537:SF5">
    <property type="entry name" value="UXU OPERON TRANSCRIPTIONAL REGULATOR"/>
    <property type="match status" value="1"/>
</dbReference>
<name>A0ABW5CT15_9HYPH</name>
<organism evidence="5 6">
    <name type="scientific">Aureimonas populi</name>
    <dbReference type="NCBI Taxonomy" id="1701758"/>
    <lineage>
        <taxon>Bacteria</taxon>
        <taxon>Pseudomonadati</taxon>
        <taxon>Pseudomonadota</taxon>
        <taxon>Alphaproteobacteria</taxon>
        <taxon>Hyphomicrobiales</taxon>
        <taxon>Aurantimonadaceae</taxon>
        <taxon>Aureimonas</taxon>
    </lineage>
</organism>
<evidence type="ECO:0000313" key="5">
    <source>
        <dbReference type="EMBL" id="MFD2239132.1"/>
    </source>
</evidence>
<dbReference type="InterPro" id="IPR011711">
    <property type="entry name" value="GntR_C"/>
</dbReference>